<accession>A0A5J4RQT2</accession>
<dbReference type="Proteomes" id="UP000324800">
    <property type="component" value="Unassembled WGS sequence"/>
</dbReference>
<organism evidence="1 2">
    <name type="scientific">Streblomastix strix</name>
    <dbReference type="NCBI Taxonomy" id="222440"/>
    <lineage>
        <taxon>Eukaryota</taxon>
        <taxon>Metamonada</taxon>
        <taxon>Preaxostyla</taxon>
        <taxon>Oxymonadida</taxon>
        <taxon>Streblomastigidae</taxon>
        <taxon>Streblomastix</taxon>
    </lineage>
</organism>
<reference evidence="1 2" key="1">
    <citation type="submission" date="2019-03" db="EMBL/GenBank/DDBJ databases">
        <title>Single cell metagenomics reveals metabolic interactions within the superorganism composed of flagellate Streblomastix strix and complex community of Bacteroidetes bacteria on its surface.</title>
        <authorList>
            <person name="Treitli S.C."/>
            <person name="Kolisko M."/>
            <person name="Husnik F."/>
            <person name="Keeling P."/>
            <person name="Hampl V."/>
        </authorList>
    </citation>
    <scope>NUCLEOTIDE SEQUENCE [LARGE SCALE GENOMIC DNA]</scope>
    <source>
        <strain evidence="1">ST1C</strain>
    </source>
</reference>
<name>A0A5J4RQT2_9EUKA</name>
<feature type="non-terminal residue" evidence="1">
    <location>
        <position position="1"/>
    </location>
</feature>
<dbReference type="EMBL" id="SNRW01041706">
    <property type="protein sequence ID" value="KAA6335882.1"/>
    <property type="molecule type" value="Genomic_DNA"/>
</dbReference>
<proteinExistence type="predicted"/>
<dbReference type="AlphaFoldDB" id="A0A5J4RQT2"/>
<evidence type="ECO:0000313" key="2">
    <source>
        <dbReference type="Proteomes" id="UP000324800"/>
    </source>
</evidence>
<comment type="caution">
    <text evidence="1">The sequence shown here is derived from an EMBL/GenBank/DDBJ whole genome shotgun (WGS) entry which is preliminary data.</text>
</comment>
<evidence type="ECO:0000313" key="1">
    <source>
        <dbReference type="EMBL" id="KAA6335882.1"/>
    </source>
</evidence>
<protein>
    <submittedName>
        <fullName evidence="1">Uncharacterized protein</fullName>
    </submittedName>
</protein>
<sequence length="19" mass="2188">SADEEHEAPMQKEKEIDDS</sequence>
<gene>
    <name evidence="1" type="ORF">EZS28_052922</name>
</gene>